<evidence type="ECO:0000313" key="1">
    <source>
        <dbReference type="EMBL" id="QNT06889.1"/>
    </source>
</evidence>
<gene>
    <name evidence="1" type="ORF">IBG28_04400</name>
</gene>
<dbReference type="OrthoDB" id="6105458at2"/>
<dbReference type="RefSeq" id="WP_111607908.1">
    <property type="nucleotide sequence ID" value="NZ_BMLJ01000014.1"/>
</dbReference>
<accession>A0A7H1J8S3</accession>
<sequence>MKKITSSEQFMDKAASLFADIASVLSTKEGIRLSSVSTPQNVACYQVSGVKRCLLLRLVLIPMSTGHVLARLSWLDGRGIDHVCCYLNESFERLLVASDGGWKKQKKSAELLCLQGLESLIA</sequence>
<dbReference type="EMBL" id="CP061081">
    <property type="protein sequence ID" value="QNT06889.1"/>
    <property type="molecule type" value="Genomic_DNA"/>
</dbReference>
<proteinExistence type="predicted"/>
<dbReference type="Proteomes" id="UP000516370">
    <property type="component" value="Chromosome"/>
</dbReference>
<reference evidence="1 2" key="1">
    <citation type="submission" date="2020-09" db="EMBL/GenBank/DDBJ databases">
        <title>Complete genome sequence of an Arctic sea ice bacterium Marinomonas arctica BSI20414.</title>
        <authorList>
            <person name="Liao L."/>
            <person name="Chen B."/>
        </authorList>
    </citation>
    <scope>NUCLEOTIDE SEQUENCE [LARGE SCALE GENOMIC DNA]</scope>
    <source>
        <strain evidence="1 2">BSI20414</strain>
    </source>
</reference>
<evidence type="ECO:0000313" key="2">
    <source>
        <dbReference type="Proteomes" id="UP000516370"/>
    </source>
</evidence>
<dbReference type="KEGG" id="mard:IBG28_04400"/>
<dbReference type="AlphaFoldDB" id="A0A7H1J8S3"/>
<name>A0A7H1J8S3_9GAMM</name>
<protein>
    <submittedName>
        <fullName evidence="1">Uncharacterized protein</fullName>
    </submittedName>
</protein>
<keyword evidence="2" id="KW-1185">Reference proteome</keyword>
<organism evidence="1 2">
    <name type="scientific">Marinomonas arctica</name>
    <dbReference type="NCBI Taxonomy" id="383750"/>
    <lineage>
        <taxon>Bacteria</taxon>
        <taxon>Pseudomonadati</taxon>
        <taxon>Pseudomonadota</taxon>
        <taxon>Gammaproteobacteria</taxon>
        <taxon>Oceanospirillales</taxon>
        <taxon>Oceanospirillaceae</taxon>
        <taxon>Marinomonas</taxon>
    </lineage>
</organism>